<reference evidence="5" key="2">
    <citation type="submission" date="2020-09" db="EMBL/GenBank/DDBJ databases">
        <authorList>
            <person name="Sun Q."/>
            <person name="Ohkuma M."/>
        </authorList>
    </citation>
    <scope>NUCLEOTIDE SEQUENCE</scope>
    <source>
        <strain evidence="5">JCM 5069</strain>
    </source>
</reference>
<dbReference type="RefSeq" id="WP_229924267.1">
    <property type="nucleotide sequence ID" value="NZ_BNCD01000001.1"/>
</dbReference>
<keyword evidence="3" id="KW-1133">Transmembrane helix</keyword>
<sequence length="585" mass="60849">MTAESTVPPPAGQPRTGGSPSPIAVVRPRGTWRGPRPPLGPRRAVRHASPLPLLAVDTAAALLGVAAAASTARTGGLGWRAAVLGAPAGAQSWPAAFPLWPAAPLAWPALAVLWPTLALLLTVTALYARAGLYGTRGGPPPPRAPLVLDELPALGGRSAAGWVLLAALLAGLSPARALSLPALATGCAVHIAVSCAGRGAVHRHRRREAARHPHPTLVIGPAATALRVAAALLRHPACGLRPVGVAGTEPGPGHPEPGAAELVPAAGGTDRGGSRAAAASGVSGETDLPVLTTLPDVRRALIQNTVRAGLFVGADGAYGPLMGLLTEYHCLVWRLDPEPAAVAVPHPAPDAGAKPHPAALVPHGPGGPRRSPPGGSAYLAGFPCTPLSPLRHTRPSRGKRALDVTVSGLLLVLAGPVLLGCAAALRLIDGPGVVFRQERVGKDGHPFTLLKLRTHRPADPQEATTRWSIADEQGMSAFCRFLRRTSLDELLQLWNVFRGDMSLVGPRPERPHFVAKFSRLHPGYAARHRMQTGITGLAQIHGLRGDTSIEDRCRFDNAYIDTWSLWQDVCILLRTAAALVRPTGS</sequence>
<feature type="compositionally biased region" description="Low complexity" evidence="2">
    <location>
        <begin position="25"/>
        <end position="34"/>
    </location>
</feature>
<evidence type="ECO:0000256" key="1">
    <source>
        <dbReference type="ARBA" id="ARBA00006464"/>
    </source>
</evidence>
<dbReference type="Proteomes" id="UP000603708">
    <property type="component" value="Unassembled WGS sequence"/>
</dbReference>
<dbReference type="PANTHER" id="PTHR30576">
    <property type="entry name" value="COLANIC BIOSYNTHESIS UDP-GLUCOSE LIPID CARRIER TRANSFERASE"/>
    <property type="match status" value="1"/>
</dbReference>
<evidence type="ECO:0000256" key="2">
    <source>
        <dbReference type="SAM" id="MobiDB-lite"/>
    </source>
</evidence>
<proteinExistence type="inferred from homology"/>
<dbReference type="GO" id="GO:0016780">
    <property type="term" value="F:phosphotransferase activity, for other substituted phosphate groups"/>
    <property type="evidence" value="ECO:0007669"/>
    <property type="project" value="TreeGrafter"/>
</dbReference>
<dbReference type="EMBL" id="BNCD01000001">
    <property type="protein sequence ID" value="GHH69307.1"/>
    <property type="molecule type" value="Genomic_DNA"/>
</dbReference>
<organism evidence="5 6">
    <name type="scientific">Streptomyces sulfonofaciens</name>
    <dbReference type="NCBI Taxonomy" id="68272"/>
    <lineage>
        <taxon>Bacteria</taxon>
        <taxon>Bacillati</taxon>
        <taxon>Actinomycetota</taxon>
        <taxon>Actinomycetes</taxon>
        <taxon>Kitasatosporales</taxon>
        <taxon>Streptomycetaceae</taxon>
        <taxon>Streptomyces</taxon>
    </lineage>
</organism>
<comment type="similarity">
    <text evidence="1">Belongs to the bacterial sugar transferase family.</text>
</comment>
<dbReference type="PANTHER" id="PTHR30576:SF0">
    <property type="entry name" value="UNDECAPRENYL-PHOSPHATE N-ACETYLGALACTOSAMINYL 1-PHOSPHATE TRANSFERASE-RELATED"/>
    <property type="match status" value="1"/>
</dbReference>
<keyword evidence="3" id="KW-0812">Transmembrane</keyword>
<reference evidence="5" key="1">
    <citation type="journal article" date="2014" name="Int. J. Syst. Evol. Microbiol.">
        <title>Complete genome sequence of Corynebacterium casei LMG S-19264T (=DSM 44701T), isolated from a smear-ripened cheese.</title>
        <authorList>
            <consortium name="US DOE Joint Genome Institute (JGI-PGF)"/>
            <person name="Walter F."/>
            <person name="Albersmeier A."/>
            <person name="Kalinowski J."/>
            <person name="Ruckert C."/>
        </authorList>
    </citation>
    <scope>NUCLEOTIDE SEQUENCE</scope>
    <source>
        <strain evidence="5">JCM 5069</strain>
    </source>
</reference>
<gene>
    <name evidence="5" type="ORF">GCM10018793_01560</name>
</gene>
<comment type="caution">
    <text evidence="5">The sequence shown here is derived from an EMBL/GenBank/DDBJ whole genome shotgun (WGS) entry which is preliminary data.</text>
</comment>
<evidence type="ECO:0000313" key="5">
    <source>
        <dbReference type="EMBL" id="GHH69307.1"/>
    </source>
</evidence>
<dbReference type="Pfam" id="PF02397">
    <property type="entry name" value="Bac_transf"/>
    <property type="match status" value="1"/>
</dbReference>
<feature type="region of interest" description="Disordered" evidence="2">
    <location>
        <begin position="351"/>
        <end position="375"/>
    </location>
</feature>
<name>A0A919FN03_9ACTN</name>
<dbReference type="InterPro" id="IPR003362">
    <property type="entry name" value="Bact_transf"/>
</dbReference>
<keyword evidence="6" id="KW-1185">Reference proteome</keyword>
<accession>A0A919FN03</accession>
<feature type="transmembrane region" description="Helical" evidence="3">
    <location>
        <begin position="105"/>
        <end position="130"/>
    </location>
</feature>
<keyword evidence="5" id="KW-0808">Transferase</keyword>
<feature type="domain" description="Bacterial sugar transferase" evidence="4">
    <location>
        <begin position="399"/>
        <end position="580"/>
    </location>
</feature>
<feature type="transmembrane region" description="Helical" evidence="3">
    <location>
        <begin position="401"/>
        <end position="428"/>
    </location>
</feature>
<evidence type="ECO:0000313" key="6">
    <source>
        <dbReference type="Proteomes" id="UP000603708"/>
    </source>
</evidence>
<evidence type="ECO:0000256" key="3">
    <source>
        <dbReference type="SAM" id="Phobius"/>
    </source>
</evidence>
<protein>
    <submittedName>
        <fullName evidence="5">Transferase</fullName>
    </submittedName>
</protein>
<dbReference type="AlphaFoldDB" id="A0A919FN03"/>
<keyword evidence="3" id="KW-0472">Membrane</keyword>
<evidence type="ECO:0000259" key="4">
    <source>
        <dbReference type="Pfam" id="PF02397"/>
    </source>
</evidence>
<feature type="region of interest" description="Disordered" evidence="2">
    <location>
        <begin position="1"/>
        <end position="43"/>
    </location>
</feature>